<dbReference type="CDD" id="cd07098">
    <property type="entry name" value="ALDH_F15-22"/>
    <property type="match status" value="1"/>
</dbReference>
<dbReference type="GO" id="GO:0016620">
    <property type="term" value="F:oxidoreductase activity, acting on the aldehyde or oxo group of donors, NAD or NADP as acceptor"/>
    <property type="evidence" value="ECO:0007669"/>
    <property type="project" value="InterPro"/>
</dbReference>
<evidence type="ECO:0000256" key="4">
    <source>
        <dbReference type="RuleBase" id="RU003345"/>
    </source>
</evidence>
<evidence type="ECO:0000259" key="8">
    <source>
        <dbReference type="Pfam" id="PF00171"/>
    </source>
</evidence>
<feature type="region of interest" description="Disordered" evidence="6">
    <location>
        <begin position="832"/>
        <end position="853"/>
    </location>
</feature>
<keyword evidence="7" id="KW-0472">Membrane</keyword>
<keyword evidence="7" id="KW-0812">Transmembrane</keyword>
<gene>
    <name evidence="9" type="ORF">C2E20_3699</name>
</gene>
<dbReference type="PROSITE" id="PS00687">
    <property type="entry name" value="ALDEHYDE_DEHYDR_GLU"/>
    <property type="match status" value="1"/>
</dbReference>
<feature type="coiled-coil region" evidence="5">
    <location>
        <begin position="404"/>
        <end position="431"/>
    </location>
</feature>
<dbReference type="SUPFAM" id="SSF53720">
    <property type="entry name" value="ALDH-like"/>
    <property type="match status" value="1"/>
</dbReference>
<dbReference type="InterPro" id="IPR029510">
    <property type="entry name" value="Ald_DH_CS_GLU"/>
</dbReference>
<dbReference type="Gene3D" id="3.40.309.10">
    <property type="entry name" value="Aldehyde Dehydrogenase, Chain A, domain 2"/>
    <property type="match status" value="1"/>
</dbReference>
<evidence type="ECO:0000256" key="7">
    <source>
        <dbReference type="SAM" id="Phobius"/>
    </source>
</evidence>
<feature type="active site" evidence="3">
    <location>
        <position position="1541"/>
    </location>
</feature>
<reference evidence="9 10" key="1">
    <citation type="journal article" date="2018" name="Plant J.">
        <title>Genome sequences of Chlorella sorokiniana UTEX 1602 and Micractinium conductrix SAG 241.80: implications to maltose excretion by a green alga.</title>
        <authorList>
            <person name="Arriola M.B."/>
            <person name="Velmurugan N."/>
            <person name="Zhang Y."/>
            <person name="Plunkett M.H."/>
            <person name="Hondzo H."/>
            <person name="Barney B.M."/>
        </authorList>
    </citation>
    <scope>NUCLEOTIDE SEQUENCE [LARGE SCALE GENOMIC DNA]</scope>
    <source>
        <strain evidence="9 10">SAG 241.80</strain>
    </source>
</reference>
<evidence type="ECO:0000256" key="5">
    <source>
        <dbReference type="SAM" id="Coils"/>
    </source>
</evidence>
<feature type="compositionally biased region" description="Basic and acidic residues" evidence="6">
    <location>
        <begin position="994"/>
        <end position="1004"/>
    </location>
</feature>
<feature type="coiled-coil region" evidence="5">
    <location>
        <begin position="206"/>
        <end position="274"/>
    </location>
</feature>
<dbReference type="PANTHER" id="PTHR11699">
    <property type="entry name" value="ALDEHYDE DEHYDROGENASE-RELATED"/>
    <property type="match status" value="1"/>
</dbReference>
<keyword evidence="5" id="KW-0175">Coiled coil</keyword>
<evidence type="ECO:0000256" key="1">
    <source>
        <dbReference type="ARBA" id="ARBA00009986"/>
    </source>
</evidence>
<feature type="compositionally biased region" description="Polar residues" evidence="6">
    <location>
        <begin position="833"/>
        <end position="842"/>
    </location>
</feature>
<comment type="caution">
    <text evidence="9">The sequence shown here is derived from an EMBL/GenBank/DDBJ whole genome shotgun (WGS) entry which is preliminary data.</text>
</comment>
<dbReference type="PROSITE" id="PS00070">
    <property type="entry name" value="ALDEHYDE_DEHYDR_CYS"/>
    <property type="match status" value="1"/>
</dbReference>
<dbReference type="InterPro" id="IPR016160">
    <property type="entry name" value="Ald_DH_CS_CYS"/>
</dbReference>
<feature type="region of interest" description="Disordered" evidence="6">
    <location>
        <begin position="1283"/>
        <end position="1305"/>
    </location>
</feature>
<evidence type="ECO:0000313" key="9">
    <source>
        <dbReference type="EMBL" id="PSC73152.1"/>
    </source>
</evidence>
<keyword evidence="7" id="KW-1133">Transmembrane helix</keyword>
<dbReference type="Gene3D" id="1.10.287.1490">
    <property type="match status" value="1"/>
</dbReference>
<dbReference type="Pfam" id="PF00171">
    <property type="entry name" value="Aldedh"/>
    <property type="match status" value="1"/>
</dbReference>
<dbReference type="EMBL" id="LHPF02000008">
    <property type="protein sequence ID" value="PSC73152.1"/>
    <property type="molecule type" value="Genomic_DNA"/>
</dbReference>
<dbReference type="OrthoDB" id="310895at2759"/>
<evidence type="ECO:0000256" key="6">
    <source>
        <dbReference type="SAM" id="MobiDB-lite"/>
    </source>
</evidence>
<feature type="coiled-coil region" evidence="5">
    <location>
        <begin position="552"/>
        <end position="708"/>
    </location>
</feature>
<feature type="transmembrane region" description="Helical" evidence="7">
    <location>
        <begin position="65"/>
        <end position="82"/>
    </location>
</feature>
<comment type="similarity">
    <text evidence="1 4">Belongs to the aldehyde dehydrogenase family.</text>
</comment>
<evidence type="ECO:0000256" key="3">
    <source>
        <dbReference type="PROSITE-ProRule" id="PRU10007"/>
    </source>
</evidence>
<dbReference type="FunFam" id="3.40.309.10:FF:000009">
    <property type="entry name" value="Aldehyde dehydrogenase A"/>
    <property type="match status" value="1"/>
</dbReference>
<feature type="region of interest" description="Disordered" evidence="6">
    <location>
        <begin position="983"/>
        <end position="1004"/>
    </location>
</feature>
<organism evidence="9 10">
    <name type="scientific">Micractinium conductrix</name>
    <dbReference type="NCBI Taxonomy" id="554055"/>
    <lineage>
        <taxon>Eukaryota</taxon>
        <taxon>Viridiplantae</taxon>
        <taxon>Chlorophyta</taxon>
        <taxon>core chlorophytes</taxon>
        <taxon>Trebouxiophyceae</taxon>
        <taxon>Chlorellales</taxon>
        <taxon>Chlorellaceae</taxon>
        <taxon>Chlorella clade</taxon>
        <taxon>Micractinium</taxon>
    </lineage>
</organism>
<dbReference type="InterPro" id="IPR016161">
    <property type="entry name" value="Ald_DH/histidinol_DH"/>
</dbReference>
<dbReference type="InterPro" id="IPR015590">
    <property type="entry name" value="Aldehyde_DH_dom"/>
</dbReference>
<keyword evidence="2 4" id="KW-0560">Oxidoreductase</keyword>
<name>A0A2P6VGC5_9CHLO</name>
<dbReference type="STRING" id="554055.A0A2P6VGC5"/>
<keyword evidence="10" id="KW-1185">Reference proteome</keyword>
<feature type="domain" description="Aldehyde dehydrogenase" evidence="8">
    <location>
        <begin position="1305"/>
        <end position="1770"/>
    </location>
</feature>
<dbReference type="Gene3D" id="3.40.605.10">
    <property type="entry name" value="Aldehyde Dehydrogenase, Chain A, domain 1"/>
    <property type="match status" value="1"/>
</dbReference>
<accession>A0A2P6VGC5</accession>
<dbReference type="Proteomes" id="UP000239649">
    <property type="component" value="Unassembled WGS sequence"/>
</dbReference>
<evidence type="ECO:0000313" key="10">
    <source>
        <dbReference type="Proteomes" id="UP000239649"/>
    </source>
</evidence>
<protein>
    <submittedName>
        <fullName evidence="9">Aldehyde dehydrogenase 22A1-like isoform X1</fullName>
    </submittedName>
</protein>
<sequence length="1842" mass="189846">MAAAVDFRPGTVSGGRLTADEMAARSQSCTAAALASLETSCGFKAWQRAKRAAEAREAAAGLPPWVLLLLALVATAGGWGVWHMTRPSSPLAPAPGAAVAPVAATGGAGTWASAFAAESLELSAPGGQLLEPADPAVDEESTALLAAALAAAHDETRRVAAALEAAQQAQPDVAAEGEAALQASLAAAHEEARASSEEGSRLRRRVVQLQQELEEALAGRQLAETDASAATAAALEAQAVAAAKVRDAEAAKEAAEAEAAAARAAAALAAERETAQHAELAGAKEAAAAAVAAQQAAEAELASKADAATGAAAAAEREAAVRAELAATAQQLHEARSQLAATEAFVDGAPETCSAQQAAQQLWQQRPELVAAAAAVALAGLAACMATAAWLSRQRGTASATPAAAIDSKQLARLQRQLEQAQRQSEDRIAAFQRAQAAQEVAERRLGEAKQWEAAAAQLAQSTAEASAAAAGPLSARAPLSARSSNHLGGNNSAPSLAAVPPLVLPAGKADTPATWLDLLQQRWAALGAAAIRAGAAADEAIKEQAWGEEKVSEMLTENDLLKERLSDAKAMCAELDGARQALVAAEAAAAEGAAALQAQLEEVCAERDALAAEAQKLREELSEREGELAELGYGVGGLEKENSNLEAQMDQVTQALMEVQSQKGQLERRVAELEQDVASLGIMAEKLEGDKAVLEQQLAEAREAQAELCMASQQYIAADSAIKSIHAASEDTEIESEFVQDDLRRAVEEKVAALDLLASAERRLVEQSGDDSEVSSPLPVHQLLLSGRRLSGLGIGSGHSTPRSRSARMASYIGSKLGRVARLLSGDGEDLISSTPNSARSTAAGGLPGAGGTPQSIGSWLNRTQGLFTSAEALLGQELAGDAVSVRSSPTCGGLSLPDSARQREQAAALDAALQHSSAEVRDLLSALDLAAESRPGSAASIRVGGSAPPAGAAAAAAAVEAAVVAARAALAAAHERVQSAARRMQEAAGDAEQLKQQHAGLREQVEQQQAAVDAAQAALEDALEQQQSAEGSLASTGGEPALAAQAGAADAVQAASAALAAAEEEMEGSIEALCQLEDHIYAAFRRRAAAQDALLREQAGLAGVVQEAAAALEQHAAAVAAAAIAEAEADLLAEAEAEAAAAPAGPQPLTAAQLAALASPEGGASCTSSGSVRSSDGSGRRSSGGLFGGAAARGMREAEAEALAVSSLLEDAWFCPPAARQLDRGECAASSKDHGEEEEAAAAAAAEEVAAIVGAVLTVLLLAALIAKLLDQRVPSISVEPISGEAAPGSPRRSPRKGAAPKNVIPCLDPGTQELLGYAPAMTGDQVREVVARAKAAGAEWRDSPFSQRRRLLRVILKFIVENQEEICRVSAIDSGKPMVDAAFGEVIVTCEKIWWLCQEGEKYLRPETRSAGTMMFYKKAQVQYVPLGVVGAIVPWNYPFHNIFNPLTAALFAGNAIVIKVSEHASWSALYYKRIIDAALAAAGAPADLVQILTGYGEAGHALVTCKDISKLIFVGSTQIGRKVMEAAAANLTPVVLELGGKDAFIVCDDANLDQVLPTALRGAFQSCGQNCAGAERFLVQDSVFDEFVRRAADTTNRLRQGAASGEEMVDCGAMCMPGAAEKVQELIDDAVKKGAKVAAGGKLPAQRGAAGQFYPPTVVTGVTPAMRIWQEEVFGPVMAVVKFSTDEEAVAIANDCPFGLGSSVFSGSRSRARRIGAQLEAGMTSINDFATTYMCQSLPFGGVKHSGFDRFAGIEGLRGMCVPKAVAEDRWPFSTAIPPLLQYPVGLKAFEFVSSLVWMFYAPSWAGNAKGLLSLIGCFLPFGGKRKGPLAANGKKTE</sequence>
<dbReference type="InterPro" id="IPR016163">
    <property type="entry name" value="Ald_DH_C"/>
</dbReference>
<proteinExistence type="inferred from homology"/>
<evidence type="ECO:0000256" key="2">
    <source>
        <dbReference type="ARBA" id="ARBA00023002"/>
    </source>
</evidence>
<dbReference type="InterPro" id="IPR016162">
    <property type="entry name" value="Ald_DH_N"/>
</dbReference>